<evidence type="ECO:0000313" key="2">
    <source>
        <dbReference type="Proteomes" id="UP000286415"/>
    </source>
</evidence>
<dbReference type="AlphaFoldDB" id="A0A3R7DNF3"/>
<dbReference type="Proteomes" id="UP000286415">
    <property type="component" value="Unassembled WGS sequence"/>
</dbReference>
<proteinExistence type="predicted"/>
<organism evidence="1 2">
    <name type="scientific">Clonorchis sinensis</name>
    <name type="common">Chinese liver fluke</name>
    <dbReference type="NCBI Taxonomy" id="79923"/>
    <lineage>
        <taxon>Eukaryota</taxon>
        <taxon>Metazoa</taxon>
        <taxon>Spiralia</taxon>
        <taxon>Lophotrochozoa</taxon>
        <taxon>Platyhelminthes</taxon>
        <taxon>Trematoda</taxon>
        <taxon>Digenea</taxon>
        <taxon>Opisthorchiida</taxon>
        <taxon>Opisthorchiata</taxon>
        <taxon>Opisthorchiidae</taxon>
        <taxon>Clonorchis</taxon>
    </lineage>
</organism>
<sequence>MQLNFLGIILRTLESDFGERILPYLKAVLGELAFPLNSWGAELGCGVDDGARNNTKNLLSAETAPSVDGKMVHFLLADESSDDVALPAPETSKTLCIMDLPKLLTIKMLLPMLAPSCQPVPRKLDKRPHSYFNEQTVSSGDA</sequence>
<comment type="caution">
    <text evidence="1">The sequence shown here is derived from an EMBL/GenBank/DDBJ whole genome shotgun (WGS) entry which is preliminary data.</text>
</comment>
<name>A0A3R7DNF3_CLOSI</name>
<dbReference type="EMBL" id="NIRI02000042">
    <property type="protein sequence ID" value="KAG5447589.1"/>
    <property type="molecule type" value="Genomic_DNA"/>
</dbReference>
<dbReference type="OrthoDB" id="6267411at2759"/>
<accession>A0A3R7DNF3</accession>
<reference evidence="1 2" key="2">
    <citation type="journal article" date="2021" name="Genomics">
        <title>High-quality reference genome for Clonorchis sinensis.</title>
        <authorList>
            <person name="Young N.D."/>
            <person name="Stroehlein A.J."/>
            <person name="Kinkar L."/>
            <person name="Wang T."/>
            <person name="Sohn W.M."/>
            <person name="Chang B.C.H."/>
            <person name="Kaur P."/>
            <person name="Weisz D."/>
            <person name="Dudchenko O."/>
            <person name="Aiden E.L."/>
            <person name="Korhonen P.K."/>
            <person name="Gasser R.B."/>
        </authorList>
    </citation>
    <scope>NUCLEOTIDE SEQUENCE [LARGE SCALE GENOMIC DNA]</scope>
    <source>
        <strain evidence="1">Cs-k2</strain>
    </source>
</reference>
<evidence type="ECO:0000313" key="1">
    <source>
        <dbReference type="EMBL" id="KAG5447589.1"/>
    </source>
</evidence>
<keyword evidence="2" id="KW-1185">Reference proteome</keyword>
<protein>
    <submittedName>
        <fullName evidence="1">Uncharacterized protein</fullName>
    </submittedName>
</protein>
<dbReference type="InParanoid" id="A0A3R7DNF3"/>
<gene>
    <name evidence="1" type="ORF">CSKR_101356</name>
</gene>
<reference evidence="1 2" key="1">
    <citation type="journal article" date="2018" name="Biotechnol. Adv.">
        <title>Improved genomic resources and new bioinformatic workflow for the carcinogenic parasite Clonorchis sinensis: Biotechnological implications.</title>
        <authorList>
            <person name="Wang D."/>
            <person name="Korhonen P.K."/>
            <person name="Gasser R.B."/>
            <person name="Young N.D."/>
        </authorList>
    </citation>
    <scope>NUCLEOTIDE SEQUENCE [LARGE SCALE GENOMIC DNA]</scope>
    <source>
        <strain evidence="1">Cs-k2</strain>
    </source>
</reference>